<sequence length="310" mass="35559">MNYTHQSNNSNHFQTDDDLSINVSPGLSFTSEMDMHNRCCSGRFWCIQDICGIICVVLTWLLILYSMFVSFFVILIPAISTHTVFSVFNSVLFLALSSLAFISHIRTMLTDPGAVPRGNATKEMIQRMGLQQGQVIFKCQKCCSIKPERAHHCSVCQRCVRKMDHHCPWVNNCVGENNQKFFVLFTFYIAVLSVHSLVLVILQFISCVHSEWKECSTYSPPATVILLLFLGFEALLFAIFTTIMFGTQMQAIWNDETGIEQLKKEEARWIRKSRWKSFHAVFGLFSIQWFSPFTNPPLDGKKRNAYLYAV</sequence>
<comment type="caution">
    <text evidence="9">The sequence shown here is derived from an EMBL/GenBank/DDBJ whole genome shotgun (WGS) entry which is preliminary data.</text>
</comment>
<dbReference type="GO" id="GO:0019706">
    <property type="term" value="F:protein-cysteine S-palmitoyltransferase activity"/>
    <property type="evidence" value="ECO:0007669"/>
    <property type="project" value="UniProtKB-EC"/>
</dbReference>
<dbReference type="InterPro" id="IPR039859">
    <property type="entry name" value="PFA4/ZDH16/20/ERF2-like"/>
</dbReference>
<dbReference type="EMBL" id="WJBH02000005">
    <property type="protein sequence ID" value="KAI9559138.1"/>
    <property type="molecule type" value="Genomic_DNA"/>
</dbReference>
<feature type="transmembrane region" description="Helical" evidence="7">
    <location>
        <begin position="181"/>
        <end position="205"/>
    </location>
</feature>
<evidence type="ECO:0000256" key="1">
    <source>
        <dbReference type="ARBA" id="ARBA00004141"/>
    </source>
</evidence>
<keyword evidence="10" id="KW-1185">Reference proteome</keyword>
<evidence type="ECO:0000256" key="2">
    <source>
        <dbReference type="ARBA" id="ARBA00022679"/>
    </source>
</evidence>
<feature type="transmembrane region" description="Helical" evidence="7">
    <location>
        <begin position="225"/>
        <end position="245"/>
    </location>
</feature>
<evidence type="ECO:0000313" key="10">
    <source>
        <dbReference type="Proteomes" id="UP000820818"/>
    </source>
</evidence>
<reference evidence="9 10" key="1">
    <citation type="submission" date="2022-05" db="EMBL/GenBank/DDBJ databases">
        <title>A multi-omics perspective on studying reproductive biology in Daphnia sinensis.</title>
        <authorList>
            <person name="Jia J."/>
        </authorList>
    </citation>
    <scope>NUCLEOTIDE SEQUENCE [LARGE SCALE GENOMIC DNA]</scope>
    <source>
        <strain evidence="9 10">WSL</strain>
    </source>
</reference>
<protein>
    <recommendedName>
        <fullName evidence="7">Palmitoyltransferase</fullName>
        <ecNumber evidence="7">2.3.1.225</ecNumber>
    </recommendedName>
</protein>
<comment type="catalytic activity">
    <reaction evidence="7">
        <text>L-cysteinyl-[protein] + hexadecanoyl-CoA = S-hexadecanoyl-L-cysteinyl-[protein] + CoA</text>
        <dbReference type="Rhea" id="RHEA:36683"/>
        <dbReference type="Rhea" id="RHEA-COMP:10131"/>
        <dbReference type="Rhea" id="RHEA-COMP:11032"/>
        <dbReference type="ChEBI" id="CHEBI:29950"/>
        <dbReference type="ChEBI" id="CHEBI:57287"/>
        <dbReference type="ChEBI" id="CHEBI:57379"/>
        <dbReference type="ChEBI" id="CHEBI:74151"/>
        <dbReference type="EC" id="2.3.1.225"/>
    </reaction>
</comment>
<dbReference type="InterPro" id="IPR001594">
    <property type="entry name" value="Palmitoyltrfase_DHHC"/>
</dbReference>
<keyword evidence="3 7" id="KW-0812">Transmembrane</keyword>
<dbReference type="GO" id="GO:0016020">
    <property type="term" value="C:membrane"/>
    <property type="evidence" value="ECO:0007669"/>
    <property type="project" value="UniProtKB-SubCell"/>
</dbReference>
<organism evidence="9 10">
    <name type="scientific">Daphnia sinensis</name>
    <dbReference type="NCBI Taxonomy" id="1820382"/>
    <lineage>
        <taxon>Eukaryota</taxon>
        <taxon>Metazoa</taxon>
        <taxon>Ecdysozoa</taxon>
        <taxon>Arthropoda</taxon>
        <taxon>Crustacea</taxon>
        <taxon>Branchiopoda</taxon>
        <taxon>Diplostraca</taxon>
        <taxon>Cladocera</taxon>
        <taxon>Anomopoda</taxon>
        <taxon>Daphniidae</taxon>
        <taxon>Daphnia</taxon>
        <taxon>Daphnia similis group</taxon>
    </lineage>
</organism>
<dbReference type="EC" id="2.3.1.225" evidence="7"/>
<dbReference type="Pfam" id="PF01529">
    <property type="entry name" value="DHHC"/>
    <property type="match status" value="1"/>
</dbReference>
<evidence type="ECO:0000256" key="3">
    <source>
        <dbReference type="ARBA" id="ARBA00022692"/>
    </source>
</evidence>
<name>A0AAD5PV45_9CRUS</name>
<feature type="transmembrane region" description="Helical" evidence="7">
    <location>
        <begin position="82"/>
        <end position="102"/>
    </location>
</feature>
<evidence type="ECO:0000256" key="6">
    <source>
        <dbReference type="ARBA" id="ARBA00023315"/>
    </source>
</evidence>
<comment type="similarity">
    <text evidence="7">Belongs to the DHHC palmitoyltransferase family.</text>
</comment>
<accession>A0AAD5PV45</accession>
<feature type="transmembrane region" description="Helical" evidence="7">
    <location>
        <begin position="50"/>
        <end position="76"/>
    </location>
</feature>
<dbReference type="AlphaFoldDB" id="A0AAD5PV45"/>
<comment type="subcellular location">
    <subcellularLocation>
        <location evidence="1">Membrane</location>
        <topology evidence="1">Multi-pass membrane protein</topology>
    </subcellularLocation>
</comment>
<evidence type="ECO:0000256" key="7">
    <source>
        <dbReference type="RuleBase" id="RU079119"/>
    </source>
</evidence>
<comment type="domain">
    <text evidence="7">The DHHC domain is required for palmitoyltransferase activity.</text>
</comment>
<keyword evidence="5 7" id="KW-0472">Membrane</keyword>
<feature type="domain" description="Palmitoyltransferase DHHC" evidence="8">
    <location>
        <begin position="139"/>
        <end position="264"/>
    </location>
</feature>
<evidence type="ECO:0000256" key="4">
    <source>
        <dbReference type="ARBA" id="ARBA00022989"/>
    </source>
</evidence>
<keyword evidence="2 7" id="KW-0808">Transferase</keyword>
<dbReference type="Proteomes" id="UP000820818">
    <property type="component" value="Linkage Group LG5"/>
</dbReference>
<proteinExistence type="inferred from homology"/>
<evidence type="ECO:0000256" key="5">
    <source>
        <dbReference type="ARBA" id="ARBA00023136"/>
    </source>
</evidence>
<keyword evidence="6 7" id="KW-0012">Acyltransferase</keyword>
<gene>
    <name evidence="9" type="ORF">GHT06_015927</name>
</gene>
<evidence type="ECO:0000313" key="9">
    <source>
        <dbReference type="EMBL" id="KAI9559138.1"/>
    </source>
</evidence>
<dbReference type="PANTHER" id="PTHR12246">
    <property type="entry name" value="PALMITOYLTRANSFERASE ZDHHC16"/>
    <property type="match status" value="1"/>
</dbReference>
<keyword evidence="4 7" id="KW-1133">Transmembrane helix</keyword>
<dbReference type="PROSITE" id="PS50216">
    <property type="entry name" value="DHHC"/>
    <property type="match status" value="1"/>
</dbReference>
<evidence type="ECO:0000259" key="8">
    <source>
        <dbReference type="Pfam" id="PF01529"/>
    </source>
</evidence>